<protein>
    <submittedName>
        <fullName evidence="6">Acyl-CoA reductase</fullName>
    </submittedName>
</protein>
<dbReference type="InterPro" id="IPR016161">
    <property type="entry name" value="Ald_DH/histidinol_DH"/>
</dbReference>
<dbReference type="Gene3D" id="3.40.605.10">
    <property type="entry name" value="Aldehyde Dehydrogenase, Chain A, domain 1"/>
    <property type="match status" value="1"/>
</dbReference>
<dbReference type="InterPro" id="IPR029510">
    <property type="entry name" value="Ald_DH_CS_GLU"/>
</dbReference>
<dbReference type="InterPro" id="IPR015590">
    <property type="entry name" value="Aldehyde_DH_dom"/>
</dbReference>
<dbReference type="PROSITE" id="PS00687">
    <property type="entry name" value="ALDEHYDE_DEHYDR_GLU"/>
    <property type="match status" value="1"/>
</dbReference>
<evidence type="ECO:0000313" key="7">
    <source>
        <dbReference type="Proteomes" id="UP000183529"/>
    </source>
</evidence>
<comment type="caution">
    <text evidence="6">The sequence shown here is derived from an EMBL/GenBank/DDBJ whole genome shotgun (WGS) entry which is preliminary data.</text>
</comment>
<evidence type="ECO:0000256" key="3">
    <source>
        <dbReference type="PROSITE-ProRule" id="PRU10007"/>
    </source>
</evidence>
<dbReference type="InterPro" id="IPR016163">
    <property type="entry name" value="Ald_DH_C"/>
</dbReference>
<evidence type="ECO:0000256" key="1">
    <source>
        <dbReference type="ARBA" id="ARBA00009986"/>
    </source>
</evidence>
<reference evidence="6 7" key="1">
    <citation type="submission" date="2016-10" db="EMBL/GenBank/DDBJ databases">
        <authorList>
            <person name="Varghese N."/>
            <person name="Submissions S."/>
        </authorList>
    </citation>
    <scope>NUCLEOTIDE SEQUENCE [LARGE SCALE GENOMIC DNA]</scope>
    <source>
        <strain evidence="6 7">LMG 22274</strain>
    </source>
</reference>
<evidence type="ECO:0000259" key="5">
    <source>
        <dbReference type="Pfam" id="PF00171"/>
    </source>
</evidence>
<organism evidence="6 7">
    <name type="scientific">Paraburkholderia tropica</name>
    <dbReference type="NCBI Taxonomy" id="92647"/>
    <lineage>
        <taxon>Bacteria</taxon>
        <taxon>Pseudomonadati</taxon>
        <taxon>Pseudomonadota</taxon>
        <taxon>Betaproteobacteria</taxon>
        <taxon>Burkholderiales</taxon>
        <taxon>Burkholderiaceae</taxon>
        <taxon>Paraburkholderia</taxon>
    </lineage>
</organism>
<evidence type="ECO:0000313" key="6">
    <source>
        <dbReference type="EMBL" id="SEK12664.1"/>
    </source>
</evidence>
<feature type="domain" description="Aldehyde dehydrogenase" evidence="5">
    <location>
        <begin position="2"/>
        <end position="440"/>
    </location>
</feature>
<dbReference type="EMBL" id="FNZM01000022">
    <property type="protein sequence ID" value="SEK12664.1"/>
    <property type="molecule type" value="Genomic_DNA"/>
</dbReference>
<accession>A0AAQ1GMQ7</accession>
<dbReference type="AlphaFoldDB" id="A0AAQ1GMQ7"/>
<dbReference type="Pfam" id="PF00171">
    <property type="entry name" value="Aldedh"/>
    <property type="match status" value="1"/>
</dbReference>
<gene>
    <name evidence="6" type="ORF">SAMN05216550_12289</name>
</gene>
<dbReference type="SUPFAM" id="SSF53720">
    <property type="entry name" value="ALDH-like"/>
    <property type="match status" value="1"/>
</dbReference>
<comment type="similarity">
    <text evidence="1 4">Belongs to the aldehyde dehydrogenase family.</text>
</comment>
<dbReference type="PANTHER" id="PTHR42804:SF1">
    <property type="entry name" value="ALDEHYDE DEHYDROGENASE-RELATED"/>
    <property type="match status" value="1"/>
</dbReference>
<dbReference type="Gene3D" id="3.40.309.10">
    <property type="entry name" value="Aldehyde Dehydrogenase, Chain A, domain 2"/>
    <property type="match status" value="1"/>
</dbReference>
<sequence length="447" mass="47254">MSVPLADAVDIGRAVSAARRAFDHGPWPRLSGPERAGYLKRLTQALRERLPLLAQLWTDQVGAPASFAQKLTPFGASRFDFFATLAEHYAFDDWRPTQRGRACVRRVPVGVAALIAPWNATFPIVSQKIAAALAAGCTMVVKSPPECPFDALIIAECAAAAGIPPGVLNVVTAGREAGAQLVQSRDIDKISFTGSVATGQWIQRAATDRLARVTLELGGKSAAILLDDVDLPAALAALVPFTMPFSGQICFAQTRVLVPRHRHDEIAEAYASVVARMKVGDPHDANTAIGPVLNATQRERVRGYIERGIAEGAALVTGGSGNAGFERGFYVAPTVFSRVTSTMAIAREEIFGPVVSILPYDSVDQAVEIANDSDYGLSGSVFGADGERAFEVACRLRTGNVGINGVEIAPNVPFGGMKRSGIGREGGREGLEAYLETQAIFVPGAAA</sequence>
<feature type="active site" evidence="3">
    <location>
        <position position="216"/>
    </location>
</feature>
<name>A0AAQ1GMQ7_9BURK</name>
<dbReference type="Proteomes" id="UP000183529">
    <property type="component" value="Unassembled WGS sequence"/>
</dbReference>
<proteinExistence type="inferred from homology"/>
<dbReference type="InterPro" id="IPR016162">
    <property type="entry name" value="Ald_DH_N"/>
</dbReference>
<dbReference type="PANTHER" id="PTHR42804">
    <property type="entry name" value="ALDEHYDE DEHYDROGENASE"/>
    <property type="match status" value="1"/>
</dbReference>
<dbReference type="GO" id="GO:0016620">
    <property type="term" value="F:oxidoreductase activity, acting on the aldehyde or oxo group of donors, NAD or NADP as acceptor"/>
    <property type="evidence" value="ECO:0007669"/>
    <property type="project" value="InterPro"/>
</dbReference>
<evidence type="ECO:0000256" key="4">
    <source>
        <dbReference type="RuleBase" id="RU003345"/>
    </source>
</evidence>
<evidence type="ECO:0000256" key="2">
    <source>
        <dbReference type="ARBA" id="ARBA00023002"/>
    </source>
</evidence>
<keyword evidence="2 4" id="KW-0560">Oxidoreductase</keyword>